<dbReference type="Gene3D" id="1.20.1050.10">
    <property type="match status" value="1"/>
</dbReference>
<dbReference type="InterPro" id="IPR010987">
    <property type="entry name" value="Glutathione-S-Trfase_C-like"/>
</dbReference>
<dbReference type="GO" id="GO:0016740">
    <property type="term" value="F:transferase activity"/>
    <property type="evidence" value="ECO:0007669"/>
    <property type="project" value="UniProtKB-KW"/>
</dbReference>
<dbReference type="SUPFAM" id="SSF47616">
    <property type="entry name" value="GST C-terminal domain-like"/>
    <property type="match status" value="1"/>
</dbReference>
<feature type="domain" description="GST C-terminal" evidence="2">
    <location>
        <begin position="97"/>
        <end position="214"/>
    </location>
</feature>
<dbReference type="Gene3D" id="3.40.30.10">
    <property type="entry name" value="Glutaredoxin"/>
    <property type="match status" value="1"/>
</dbReference>
<dbReference type="InterPro" id="IPR036282">
    <property type="entry name" value="Glutathione-S-Trfase_C_sf"/>
</dbReference>
<name>A0A4R1N7T8_9GAMM</name>
<accession>A0A4R1N7T8</accession>
<dbReference type="Proteomes" id="UP000294555">
    <property type="component" value="Unassembled WGS sequence"/>
</dbReference>
<dbReference type="NCBIfam" id="NF007831">
    <property type="entry name" value="PRK10542.1"/>
    <property type="match status" value="1"/>
</dbReference>
<organism evidence="3 4">
    <name type="scientific">Sodalis ligni</name>
    <dbReference type="NCBI Taxonomy" id="2697027"/>
    <lineage>
        <taxon>Bacteria</taxon>
        <taxon>Pseudomonadati</taxon>
        <taxon>Pseudomonadota</taxon>
        <taxon>Gammaproteobacteria</taxon>
        <taxon>Enterobacterales</taxon>
        <taxon>Bruguierivoracaceae</taxon>
        <taxon>Sodalis</taxon>
    </lineage>
</organism>
<dbReference type="PANTHER" id="PTHR44051:SF8">
    <property type="entry name" value="GLUTATHIONE S-TRANSFERASE GSTA"/>
    <property type="match status" value="1"/>
</dbReference>
<comment type="caution">
    <text evidence="3">The sequence shown here is derived from an EMBL/GenBank/DDBJ whole genome shotgun (WGS) entry which is preliminary data.</text>
</comment>
<dbReference type="SFLD" id="SFLDS00019">
    <property type="entry name" value="Glutathione_Transferase_(cytos"/>
    <property type="match status" value="1"/>
</dbReference>
<dbReference type="AlphaFoldDB" id="A0A4R1N7T8"/>
<dbReference type="Pfam" id="PF13409">
    <property type="entry name" value="GST_N_2"/>
    <property type="match status" value="1"/>
</dbReference>
<dbReference type="InterPro" id="IPR040079">
    <property type="entry name" value="Glutathione_S-Trfase"/>
</dbReference>
<dbReference type="PROSITE" id="PS50404">
    <property type="entry name" value="GST_NTER"/>
    <property type="match status" value="1"/>
</dbReference>
<feature type="domain" description="GST N-terminal" evidence="1">
    <location>
        <begin position="9"/>
        <end position="91"/>
    </location>
</feature>
<evidence type="ECO:0000259" key="1">
    <source>
        <dbReference type="PROSITE" id="PS50404"/>
    </source>
</evidence>
<reference evidence="3 4" key="1">
    <citation type="submission" date="2019-02" db="EMBL/GenBank/DDBJ databases">
        <title>Investigation of anaerobic lignin degradation for improved lignocellulosic biofuels.</title>
        <authorList>
            <person name="Deangelis K."/>
        </authorList>
    </citation>
    <scope>NUCLEOTIDE SEQUENCE [LARGE SCALE GENOMIC DNA]</scope>
    <source>
        <strain evidence="3 4">159R</strain>
    </source>
</reference>
<dbReference type="InterPro" id="IPR036249">
    <property type="entry name" value="Thioredoxin-like_sf"/>
</dbReference>
<dbReference type="PROSITE" id="PS50405">
    <property type="entry name" value="GST_CTER"/>
    <property type="match status" value="1"/>
</dbReference>
<dbReference type="CDD" id="cd03057">
    <property type="entry name" value="GST_N_Beta"/>
    <property type="match status" value="1"/>
</dbReference>
<evidence type="ECO:0000313" key="4">
    <source>
        <dbReference type="Proteomes" id="UP000294555"/>
    </source>
</evidence>
<dbReference type="InterPro" id="IPR004046">
    <property type="entry name" value="GST_C"/>
</dbReference>
<dbReference type="SFLD" id="SFLDG00358">
    <property type="entry name" value="Main_(cytGST)"/>
    <property type="match status" value="1"/>
</dbReference>
<evidence type="ECO:0000259" key="2">
    <source>
        <dbReference type="PROSITE" id="PS50405"/>
    </source>
</evidence>
<dbReference type="CDD" id="cd03188">
    <property type="entry name" value="GST_C_Beta"/>
    <property type="match status" value="1"/>
</dbReference>
<dbReference type="Pfam" id="PF00043">
    <property type="entry name" value="GST_C"/>
    <property type="match status" value="1"/>
</dbReference>
<sequence>MRTHHRGGSFMKLFYMPGASSLTAHITLREAGLDFTIEKVDFRTKKTEHGEDYLTINPKGKVPALLLNDGTVLTEVVAIVQYLADLVPDRQLIPPAGTLSRYQAMEWLNYVASELHKGLSPLFDTHLPPDYKEQVHQQMESKLLYLDREMAGQDYLLGSRFSVADAYLFTMLTWADRLGFDLYATPTVGHFYQRIKLRPSVVAALHAERAESQAVD</sequence>
<keyword evidence="3" id="KW-0808">Transferase</keyword>
<dbReference type="InterPro" id="IPR004045">
    <property type="entry name" value="Glutathione_S-Trfase_N"/>
</dbReference>
<proteinExistence type="predicted"/>
<protein>
    <submittedName>
        <fullName evidence="3">Glutathione S-transferase</fullName>
    </submittedName>
</protein>
<dbReference type="EMBL" id="SJOI01000001">
    <property type="protein sequence ID" value="TCL02647.1"/>
    <property type="molecule type" value="Genomic_DNA"/>
</dbReference>
<evidence type="ECO:0000313" key="3">
    <source>
        <dbReference type="EMBL" id="TCL02647.1"/>
    </source>
</evidence>
<dbReference type="SUPFAM" id="SSF52833">
    <property type="entry name" value="Thioredoxin-like"/>
    <property type="match status" value="1"/>
</dbReference>
<gene>
    <name evidence="3" type="ORF">EZJ58_0672</name>
</gene>
<dbReference type="SFLD" id="SFLDG01150">
    <property type="entry name" value="Main.1:_Beta-like"/>
    <property type="match status" value="1"/>
</dbReference>
<keyword evidence="4" id="KW-1185">Reference proteome</keyword>
<dbReference type="PANTHER" id="PTHR44051">
    <property type="entry name" value="GLUTATHIONE S-TRANSFERASE-RELATED"/>
    <property type="match status" value="1"/>
</dbReference>